<gene>
    <name evidence="3" type="ORF">A11A3_06958</name>
</gene>
<evidence type="ECO:0000313" key="3">
    <source>
        <dbReference type="EMBL" id="EKF74742.1"/>
    </source>
</evidence>
<evidence type="ECO:0000313" key="4">
    <source>
        <dbReference type="Proteomes" id="UP000010164"/>
    </source>
</evidence>
<organism evidence="3 4">
    <name type="scientific">Alcanivorax hongdengensis A-11-3</name>
    <dbReference type="NCBI Taxonomy" id="1177179"/>
    <lineage>
        <taxon>Bacteria</taxon>
        <taxon>Pseudomonadati</taxon>
        <taxon>Pseudomonadota</taxon>
        <taxon>Gammaproteobacteria</taxon>
        <taxon>Oceanospirillales</taxon>
        <taxon>Alcanivoracaceae</taxon>
        <taxon>Alcanivorax</taxon>
    </lineage>
</organism>
<accession>L0WEZ8</accession>
<dbReference type="AlphaFoldDB" id="L0WEZ8"/>
<feature type="signal peptide" evidence="2">
    <location>
        <begin position="1"/>
        <end position="21"/>
    </location>
</feature>
<dbReference type="eggNOG" id="COG3291">
    <property type="taxonomic scope" value="Bacteria"/>
</dbReference>
<evidence type="ECO:0000256" key="2">
    <source>
        <dbReference type="SAM" id="SignalP"/>
    </source>
</evidence>
<feature type="compositionally biased region" description="Low complexity" evidence="1">
    <location>
        <begin position="28"/>
        <end position="38"/>
    </location>
</feature>
<feature type="region of interest" description="Disordered" evidence="1">
    <location>
        <begin position="23"/>
        <end position="42"/>
    </location>
</feature>
<dbReference type="EMBL" id="AMRJ01000008">
    <property type="protein sequence ID" value="EKF74742.1"/>
    <property type="molecule type" value="Genomic_DNA"/>
</dbReference>
<dbReference type="RefSeq" id="WP_008928572.1">
    <property type="nucleotide sequence ID" value="NZ_AMRJ01000008.1"/>
</dbReference>
<evidence type="ECO:0000256" key="1">
    <source>
        <dbReference type="SAM" id="MobiDB-lite"/>
    </source>
</evidence>
<dbReference type="OrthoDB" id="6191336at2"/>
<dbReference type="PROSITE" id="PS51257">
    <property type="entry name" value="PROKAR_LIPOPROTEIN"/>
    <property type="match status" value="1"/>
</dbReference>
<keyword evidence="2" id="KW-0732">Signal</keyword>
<proteinExistence type="predicted"/>
<name>L0WEZ8_9GAMM</name>
<dbReference type="PATRIC" id="fig|1177179.3.peg.1400"/>
<feature type="chain" id="PRO_5003947932" description="Lipoprotein" evidence="2">
    <location>
        <begin position="22"/>
        <end position="548"/>
    </location>
</feature>
<evidence type="ECO:0008006" key="5">
    <source>
        <dbReference type="Google" id="ProtNLM"/>
    </source>
</evidence>
<dbReference type="Proteomes" id="UP000010164">
    <property type="component" value="Unassembled WGS sequence"/>
</dbReference>
<keyword evidence="4" id="KW-1185">Reference proteome</keyword>
<dbReference type="STRING" id="1177179.A11A3_06958"/>
<comment type="caution">
    <text evidence="3">The sequence shown here is derived from an EMBL/GenBank/DDBJ whole genome shotgun (WGS) entry which is preliminary data.</text>
</comment>
<reference evidence="3 4" key="1">
    <citation type="journal article" date="2012" name="J. Bacteriol.">
        <title>Genome Sequence of the Alkane-Degrading Bacterium Alcanivorax hongdengensis Type Strain A-11-3.</title>
        <authorList>
            <person name="Lai Q."/>
            <person name="Shao Z."/>
        </authorList>
    </citation>
    <scope>NUCLEOTIDE SEQUENCE [LARGE SCALE GENOMIC DNA]</scope>
    <source>
        <strain evidence="3 4">A-11-3</strain>
    </source>
</reference>
<dbReference type="SUPFAM" id="SSF89372">
    <property type="entry name" value="Fucose-specific lectin"/>
    <property type="match status" value="1"/>
</dbReference>
<sequence length="548" mass="58571">MLRQPLPLLTLAIGLSLAACGGGGGGDNDTSNTDTTSNPPAETFTLGGTVTGLVNPGLTLENNGDDSLAVAGNSFVFDTPLSDGGDYAVTVAKPPRHQLCSTDNARGTMAGENVDDIRILCRSWRTDMKIEQGDGPAYDPQVAVDSDGNAIAVWEQHDGMMYSIWANTYTPGTGWGSAETIESGDKTASHPQITFVNDTGKAIAVWQQSDGAHRNIRANTYTPDSGWSTSSVLVEQDDAGDAYNPRITSDGAGHIIAVWYRIVDYSTATIQTNTYSAGSGWDAASLTLASFDISNSNSASSPKRPQIAADGAGNVIAIWRQYDGTRWNIHARTSTFSSGWSTPATLIEHGDDGDALAPQIAFDGDGNAIAVWAQDNASGTDVRYDIQANTYTPDGGWGTATRIEHDNDGNAGFPQIALDHAGHAIAVWVQNEGIHYNIRANTYTQENGWDTATLIEQDDDGDARRPRIAVDGDGHAIAVWHQNDGAHYNIRANTYTPKNGWDTATRIDHGDEGDALAPQIAFDDKGNATAVWYQDDGTRENIRANRFE</sequence>
<protein>
    <recommendedName>
        <fullName evidence="5">Lipoprotein</fullName>
    </recommendedName>
</protein>
<dbReference type="eggNOG" id="COG2706">
    <property type="taxonomic scope" value="Bacteria"/>
</dbReference>